<evidence type="ECO:0000256" key="3">
    <source>
        <dbReference type="ARBA" id="ARBA00022840"/>
    </source>
</evidence>
<comment type="caution">
    <text evidence="5">The sequence shown here is derived from an EMBL/GenBank/DDBJ whole genome shotgun (WGS) entry which is preliminary data.</text>
</comment>
<organism evidence="5">
    <name type="scientific">Caldiarchaeum subterraneum</name>
    <dbReference type="NCBI Taxonomy" id="311458"/>
    <lineage>
        <taxon>Archaea</taxon>
        <taxon>Nitrososphaerota</taxon>
        <taxon>Candidatus Caldarchaeales</taxon>
        <taxon>Candidatus Caldarchaeaceae</taxon>
        <taxon>Candidatus Caldarchaeum</taxon>
    </lineage>
</organism>
<sequence>MIVAETLSKTFSQQDGVGFKAIDNLSLTIFKGEKVGIVGSTGCGKSTFLRIVLGVEQPSSGKLLIDGKEPYRHYSEFKGRISAVFQEDRLLPWRTAIENVVIGLEIMGVEKKTAFEKAMEWLNRLGLEKFAKAYPSELSGGMRQRVAIARALILNPEIILLDEAFGHLDEVTSRKLRADFFNILSDSKAIVVMVTHNLDEALESVDRIVVFGKPAKVLGDFKTDEYQRPRLKKLIQHLIETNKPFNLVQSGLGKV</sequence>
<name>A0A7C5Q468_CALS0</name>
<dbReference type="EMBL" id="DRWN01000029">
    <property type="protein sequence ID" value="HHK68329.1"/>
    <property type="molecule type" value="Genomic_DNA"/>
</dbReference>
<dbReference type="InterPro" id="IPR003439">
    <property type="entry name" value="ABC_transporter-like_ATP-bd"/>
</dbReference>
<dbReference type="PANTHER" id="PTHR42788:SF13">
    <property type="entry name" value="ALIPHATIC SULFONATES IMPORT ATP-BINDING PROTEIN SSUB"/>
    <property type="match status" value="1"/>
</dbReference>
<dbReference type="Gene3D" id="3.40.50.300">
    <property type="entry name" value="P-loop containing nucleotide triphosphate hydrolases"/>
    <property type="match status" value="1"/>
</dbReference>
<reference evidence="5" key="1">
    <citation type="journal article" date="2020" name="mSystems">
        <title>Genome- and Community-Level Interaction Insights into Carbon Utilization and Element Cycling Functions of Hydrothermarchaeota in Hydrothermal Sediment.</title>
        <authorList>
            <person name="Zhou Z."/>
            <person name="Liu Y."/>
            <person name="Xu W."/>
            <person name="Pan J."/>
            <person name="Luo Z.H."/>
            <person name="Li M."/>
        </authorList>
    </citation>
    <scope>NUCLEOTIDE SEQUENCE [LARGE SCALE GENOMIC DNA]</scope>
    <source>
        <strain evidence="5">SpSt-1056</strain>
    </source>
</reference>
<protein>
    <submittedName>
        <fullName evidence="5">ATP-binding cassette domain-containing protein</fullName>
    </submittedName>
</protein>
<dbReference type="Pfam" id="PF00005">
    <property type="entry name" value="ABC_tran"/>
    <property type="match status" value="1"/>
</dbReference>
<dbReference type="GO" id="GO:0005524">
    <property type="term" value="F:ATP binding"/>
    <property type="evidence" value="ECO:0007669"/>
    <property type="project" value="UniProtKB-KW"/>
</dbReference>
<accession>A0A7C5Q468</accession>
<dbReference type="InterPro" id="IPR017871">
    <property type="entry name" value="ABC_transporter-like_CS"/>
</dbReference>
<evidence type="ECO:0000256" key="2">
    <source>
        <dbReference type="ARBA" id="ARBA00022741"/>
    </source>
</evidence>
<dbReference type="PROSITE" id="PS50893">
    <property type="entry name" value="ABC_TRANSPORTER_2"/>
    <property type="match status" value="1"/>
</dbReference>
<keyword evidence="3 5" id="KW-0067">ATP-binding</keyword>
<dbReference type="AlphaFoldDB" id="A0A7C5Q468"/>
<feature type="domain" description="ABC transporter" evidence="4">
    <location>
        <begin position="2"/>
        <end position="238"/>
    </location>
</feature>
<keyword evidence="2" id="KW-0547">Nucleotide-binding</keyword>
<evidence type="ECO:0000256" key="1">
    <source>
        <dbReference type="ARBA" id="ARBA00022448"/>
    </source>
</evidence>
<dbReference type="InterPro" id="IPR003593">
    <property type="entry name" value="AAA+_ATPase"/>
</dbReference>
<keyword evidence="1" id="KW-0813">Transport</keyword>
<dbReference type="SMART" id="SM00382">
    <property type="entry name" value="AAA"/>
    <property type="match status" value="1"/>
</dbReference>
<evidence type="ECO:0000259" key="4">
    <source>
        <dbReference type="PROSITE" id="PS50893"/>
    </source>
</evidence>
<dbReference type="InterPro" id="IPR050166">
    <property type="entry name" value="ABC_transporter_ATP-bind"/>
</dbReference>
<dbReference type="GO" id="GO:0016887">
    <property type="term" value="F:ATP hydrolysis activity"/>
    <property type="evidence" value="ECO:0007669"/>
    <property type="project" value="InterPro"/>
</dbReference>
<dbReference type="InterPro" id="IPR027417">
    <property type="entry name" value="P-loop_NTPase"/>
</dbReference>
<dbReference type="SUPFAM" id="SSF52540">
    <property type="entry name" value="P-loop containing nucleoside triphosphate hydrolases"/>
    <property type="match status" value="1"/>
</dbReference>
<gene>
    <name evidence="5" type="ORF">ENM11_04140</name>
</gene>
<dbReference type="PANTHER" id="PTHR42788">
    <property type="entry name" value="TAURINE IMPORT ATP-BINDING PROTEIN-RELATED"/>
    <property type="match status" value="1"/>
</dbReference>
<proteinExistence type="predicted"/>
<dbReference type="PROSITE" id="PS00211">
    <property type="entry name" value="ABC_TRANSPORTER_1"/>
    <property type="match status" value="1"/>
</dbReference>
<evidence type="ECO:0000313" key="5">
    <source>
        <dbReference type="EMBL" id="HHK68329.1"/>
    </source>
</evidence>